<dbReference type="eggNOG" id="ENOG502S328">
    <property type="taxonomic scope" value="Eukaryota"/>
</dbReference>
<dbReference type="VEuPathDB" id="FungiDB:YALI0_A17237g"/>
<dbReference type="InterPro" id="IPR036873">
    <property type="entry name" value="Rhodanese-like_dom_sf"/>
</dbReference>
<dbReference type="Gene3D" id="3.40.250.10">
    <property type="entry name" value="Rhodanese-like domain"/>
    <property type="match status" value="1"/>
</dbReference>
<dbReference type="InterPro" id="IPR001763">
    <property type="entry name" value="Rhodanese-like_dom"/>
</dbReference>
<dbReference type="PROSITE" id="PS50206">
    <property type="entry name" value="RHODANESE_3"/>
    <property type="match status" value="1"/>
</dbReference>
<dbReference type="SUPFAM" id="SSF52821">
    <property type="entry name" value="Rhodanese/Cell cycle control phosphatase"/>
    <property type="match status" value="1"/>
</dbReference>
<dbReference type="VEuPathDB" id="FungiDB:YALI1_A17383g"/>
<dbReference type="EMBL" id="CP017553">
    <property type="protein sequence ID" value="AOW00766.1"/>
    <property type="molecule type" value="Genomic_DNA"/>
</dbReference>
<protein>
    <recommendedName>
        <fullName evidence="1">Rhodanese domain-containing protein</fullName>
    </recommendedName>
</protein>
<dbReference type="KEGG" id="yli:2906128"/>
<reference evidence="2 3" key="1">
    <citation type="journal article" date="2016" name="PLoS ONE">
        <title>Sequence Assembly of Yarrowia lipolytica Strain W29/CLIB89 Shows Transposable Element Diversity.</title>
        <authorList>
            <person name="Magnan C."/>
            <person name="Yu J."/>
            <person name="Chang I."/>
            <person name="Jahn E."/>
            <person name="Kanomata Y."/>
            <person name="Wu J."/>
            <person name="Zeller M."/>
            <person name="Oakes M."/>
            <person name="Baldi P."/>
            <person name="Sandmeyer S."/>
        </authorList>
    </citation>
    <scope>NUCLEOTIDE SEQUENCE [LARGE SCALE GENOMIC DNA]</scope>
    <source>
        <strain evidence="3">CLIB89(W29)</strain>
    </source>
</reference>
<dbReference type="SMART" id="SM00450">
    <property type="entry name" value="RHOD"/>
    <property type="match status" value="1"/>
</dbReference>
<dbReference type="Proteomes" id="UP000182444">
    <property type="component" value="Chromosome 1A"/>
</dbReference>
<gene>
    <name evidence="2" type="ORF">YALI1_A17383g</name>
</gene>
<evidence type="ECO:0000313" key="3">
    <source>
        <dbReference type="Proteomes" id="UP000182444"/>
    </source>
</evidence>
<dbReference type="OMA" id="NKEWHEA"/>
<evidence type="ECO:0000313" key="2">
    <source>
        <dbReference type="EMBL" id="AOW00766.1"/>
    </source>
</evidence>
<evidence type="ECO:0000259" key="1">
    <source>
        <dbReference type="PROSITE" id="PS50206"/>
    </source>
</evidence>
<dbReference type="RefSeq" id="XP_500155.3">
    <property type="nucleotide sequence ID" value="XM_500155.3"/>
</dbReference>
<dbReference type="PANTHER" id="PTHR10828:SF50">
    <property type="entry name" value="REDUCTASE (ARC2), PUTATIVE (AFU_ORTHOLOGUE AFUA_6G13400)-RELATED"/>
    <property type="match status" value="1"/>
</dbReference>
<organism evidence="2 3">
    <name type="scientific">Yarrowia lipolytica</name>
    <name type="common">Candida lipolytica</name>
    <dbReference type="NCBI Taxonomy" id="4952"/>
    <lineage>
        <taxon>Eukaryota</taxon>
        <taxon>Fungi</taxon>
        <taxon>Dikarya</taxon>
        <taxon>Ascomycota</taxon>
        <taxon>Saccharomycotina</taxon>
        <taxon>Dipodascomycetes</taxon>
        <taxon>Dipodascales</taxon>
        <taxon>Dipodascales incertae sedis</taxon>
        <taxon>Yarrowia</taxon>
    </lineage>
</organism>
<dbReference type="AlphaFoldDB" id="A0A1D8N573"/>
<accession>A0A1D8N573</accession>
<name>A0A1D8N573_YARLL</name>
<dbReference type="Pfam" id="PF00581">
    <property type="entry name" value="Rhodanese"/>
    <property type="match status" value="1"/>
</dbReference>
<dbReference type="GO" id="GO:0005634">
    <property type="term" value="C:nucleus"/>
    <property type="evidence" value="ECO:0007669"/>
    <property type="project" value="TreeGrafter"/>
</dbReference>
<dbReference type="GeneID" id="2906128"/>
<feature type="domain" description="Rhodanese" evidence="1">
    <location>
        <begin position="36"/>
        <end position="136"/>
    </location>
</feature>
<sequence>MGTHPEVADWLEKYPEPKGTAPLASKEQVRQWLLLDDNKTQILDLRKHDFQGGNIRGALCAHYTGVYSSVEDIWRLLKGAGKTRIVVHCWSSRKRAVKTAGWFYDSLVAHNEKDIEVYVLEGGIKGWVDGGKQYTDLMVEFDPSGFS</sequence>
<dbReference type="GO" id="GO:0005737">
    <property type="term" value="C:cytoplasm"/>
    <property type="evidence" value="ECO:0007669"/>
    <property type="project" value="TreeGrafter"/>
</dbReference>
<dbReference type="FunFam" id="3.40.250.10:FF:000115">
    <property type="entry name" value="Rhodanese-like domain-containing protein"/>
    <property type="match status" value="1"/>
</dbReference>
<proteinExistence type="predicted"/>
<dbReference type="GO" id="GO:0004725">
    <property type="term" value="F:protein tyrosine phosphatase activity"/>
    <property type="evidence" value="ECO:0007669"/>
    <property type="project" value="TreeGrafter"/>
</dbReference>
<dbReference type="PANTHER" id="PTHR10828">
    <property type="entry name" value="M-PHASE INDUCER PHOSPHATASE DUAL SPECIFICITY PHOSPHATASE CDC25"/>
    <property type="match status" value="1"/>
</dbReference>